<proteinExistence type="predicted"/>
<dbReference type="Pfam" id="PF12724">
    <property type="entry name" value="Flavodoxin_5"/>
    <property type="match status" value="1"/>
</dbReference>
<dbReference type="PANTHER" id="PTHR38030:SF2">
    <property type="entry name" value="PROTOPORPHYRINOGEN IX DEHYDROGENASE [QUINONE]"/>
    <property type="match status" value="1"/>
</dbReference>
<dbReference type="InterPro" id="IPR026816">
    <property type="entry name" value="Flavodoxin_dom"/>
</dbReference>
<dbReference type="EMBL" id="PGCK01000001">
    <property type="protein sequence ID" value="MCD1293533.1"/>
    <property type="molecule type" value="Genomic_DNA"/>
</dbReference>
<accession>A0AAP2W4N2</accession>
<comment type="caution">
    <text evidence="2">The sequence shown here is derived from an EMBL/GenBank/DDBJ whole genome shotgun (WGS) entry which is preliminary data.</text>
</comment>
<sequence length="147" mass="16464">MKSLMIVESIHHGNTRKIADAMAPILNAEIVKPSEVDASRLSEYDIIGFGSGIYFGKHHRNLLDLADKLPSMDKNAFIFSTCGNKRLASHRFLREKLESKNLKIVGEFSCKAWDTYSILGLIGGINKGRPDENDLEEARKFAKSIIK</sequence>
<dbReference type="AlphaFoldDB" id="A0AAP2W4N2"/>
<protein>
    <submittedName>
        <fullName evidence="2">Flavodoxin</fullName>
    </submittedName>
</protein>
<dbReference type="Proteomes" id="UP001320159">
    <property type="component" value="Unassembled WGS sequence"/>
</dbReference>
<name>A0AAP2W4N2_9EURY</name>
<gene>
    <name evidence="2" type="ORF">CUJ83_00795</name>
</gene>
<dbReference type="InterPro" id="IPR029039">
    <property type="entry name" value="Flavoprotein-like_sf"/>
</dbReference>
<dbReference type="GO" id="GO:0006783">
    <property type="term" value="P:heme biosynthetic process"/>
    <property type="evidence" value="ECO:0007669"/>
    <property type="project" value="TreeGrafter"/>
</dbReference>
<feature type="domain" description="Flavodoxin-like" evidence="1">
    <location>
        <begin position="4"/>
        <end position="146"/>
    </location>
</feature>
<dbReference type="PANTHER" id="PTHR38030">
    <property type="entry name" value="PROTOPORPHYRINOGEN IX DEHYDROGENASE [MENAQUINONE]"/>
    <property type="match status" value="1"/>
</dbReference>
<evidence type="ECO:0000259" key="1">
    <source>
        <dbReference type="PROSITE" id="PS50902"/>
    </source>
</evidence>
<reference evidence="2 3" key="1">
    <citation type="submission" date="2017-11" db="EMBL/GenBank/DDBJ databases">
        <title>Isolation and Characterization of Family Methanocellaceae Species from Potential Methane Hydrate Area Offshore Southwestern Taiwan.</title>
        <authorList>
            <person name="Zhang W.-L."/>
            <person name="Chen W.-C."/>
            <person name="Lai M.-C."/>
            <person name="Chen S.-C."/>
        </authorList>
    </citation>
    <scope>NUCLEOTIDE SEQUENCE [LARGE SCALE GENOMIC DNA]</scope>
    <source>
        <strain evidence="2 3">CWC-04</strain>
    </source>
</reference>
<keyword evidence="3" id="KW-1185">Reference proteome</keyword>
<organism evidence="2 3">
    <name type="scientific">Methanooceanicella nereidis</name>
    <dbReference type="NCBI Taxonomy" id="2052831"/>
    <lineage>
        <taxon>Archaea</taxon>
        <taxon>Methanobacteriati</taxon>
        <taxon>Methanobacteriota</taxon>
        <taxon>Stenosarchaea group</taxon>
        <taxon>Methanomicrobia</taxon>
        <taxon>Methanocellales</taxon>
        <taxon>Methanocellaceae</taxon>
        <taxon>Methanooceanicella</taxon>
    </lineage>
</organism>
<dbReference type="Gene3D" id="3.40.50.360">
    <property type="match status" value="1"/>
</dbReference>
<evidence type="ECO:0000313" key="3">
    <source>
        <dbReference type="Proteomes" id="UP001320159"/>
    </source>
</evidence>
<dbReference type="RefSeq" id="WP_230739471.1">
    <property type="nucleotide sequence ID" value="NZ_PGCK01000001.1"/>
</dbReference>
<evidence type="ECO:0000313" key="2">
    <source>
        <dbReference type="EMBL" id="MCD1293533.1"/>
    </source>
</evidence>
<dbReference type="InterPro" id="IPR052200">
    <property type="entry name" value="Protoporphyrinogen_IX_DH"/>
</dbReference>
<dbReference type="PROSITE" id="PS50902">
    <property type="entry name" value="FLAVODOXIN_LIKE"/>
    <property type="match status" value="1"/>
</dbReference>
<dbReference type="GO" id="GO:0070819">
    <property type="term" value="F:menaquinone-dependent protoporphyrinogen oxidase activity"/>
    <property type="evidence" value="ECO:0007669"/>
    <property type="project" value="TreeGrafter"/>
</dbReference>
<dbReference type="GO" id="GO:0010181">
    <property type="term" value="F:FMN binding"/>
    <property type="evidence" value="ECO:0007669"/>
    <property type="project" value="InterPro"/>
</dbReference>
<dbReference type="InterPro" id="IPR008254">
    <property type="entry name" value="Flavodoxin/NO_synth"/>
</dbReference>
<dbReference type="SUPFAM" id="SSF52218">
    <property type="entry name" value="Flavoproteins"/>
    <property type="match status" value="1"/>
</dbReference>